<dbReference type="SUPFAM" id="SSF52141">
    <property type="entry name" value="Uracil-DNA glycosylase-like"/>
    <property type="match status" value="1"/>
</dbReference>
<dbReference type="InterPro" id="IPR005122">
    <property type="entry name" value="Uracil-DNA_glycosylase-like"/>
</dbReference>
<feature type="domain" description="Uracil-DNA glycosylase-like" evidence="1">
    <location>
        <begin position="13"/>
        <end position="173"/>
    </location>
</feature>
<proteinExistence type="predicted"/>
<dbReference type="Proteomes" id="UP000474175">
    <property type="component" value="Unassembled WGS sequence"/>
</dbReference>
<dbReference type="AlphaFoldDB" id="A0A6L9LQM1"/>
<keyword evidence="3" id="KW-1185">Reference proteome</keyword>
<dbReference type="Pfam" id="PF03167">
    <property type="entry name" value="UDG"/>
    <property type="match status" value="1"/>
</dbReference>
<evidence type="ECO:0000313" key="3">
    <source>
        <dbReference type="Proteomes" id="UP000474175"/>
    </source>
</evidence>
<accession>A0A6L9LQM1</accession>
<dbReference type="RefSeq" id="WP_163955401.1">
    <property type="nucleotide sequence ID" value="NZ_JAAFZH010000028.1"/>
</dbReference>
<evidence type="ECO:0000313" key="2">
    <source>
        <dbReference type="EMBL" id="NDU99269.1"/>
    </source>
</evidence>
<dbReference type="InterPro" id="IPR036895">
    <property type="entry name" value="Uracil-DNA_glycosylase-like_sf"/>
</dbReference>
<protein>
    <recommendedName>
        <fullName evidence="1">Uracil-DNA glycosylase-like domain-containing protein</fullName>
    </recommendedName>
</protein>
<evidence type="ECO:0000259" key="1">
    <source>
        <dbReference type="Pfam" id="PF03167"/>
    </source>
</evidence>
<organism evidence="2 3">
    <name type="scientific">Spirosoma terrae</name>
    <dbReference type="NCBI Taxonomy" id="1968276"/>
    <lineage>
        <taxon>Bacteria</taxon>
        <taxon>Pseudomonadati</taxon>
        <taxon>Bacteroidota</taxon>
        <taxon>Cytophagia</taxon>
        <taxon>Cytophagales</taxon>
        <taxon>Cytophagaceae</taxon>
        <taxon>Spirosoma</taxon>
    </lineage>
</organism>
<sequence>MYEISFEPYVGKDYYSQSPKVLVLGESHYAGEGDQQKDFTNYVVQRYAKRETGERRRFFTKIAKALDSQLDNHNAHTLWDKVAFYNYVQVIVGDGPRKRPTNEMFSNSNQAFRKVVERLKPDIVVVLGRHLGRHLDWYVKHWDTEPNSYITCNWTHPATPRYYKEHEATEAFEVAKQQFMAR</sequence>
<name>A0A6L9LQM1_9BACT</name>
<reference evidence="2 3" key="1">
    <citation type="submission" date="2020-02" db="EMBL/GenBank/DDBJ databases">
        <title>Draft genome sequence of two Spirosoma agri KCTC 52727 and Spirosoma terrae KCTC 52035.</title>
        <authorList>
            <person name="Rojas J."/>
            <person name="Ambika Manirajan B."/>
            <person name="Suarez C."/>
            <person name="Ratering S."/>
            <person name="Schnell S."/>
        </authorList>
    </citation>
    <scope>NUCLEOTIDE SEQUENCE [LARGE SCALE GENOMIC DNA]</scope>
    <source>
        <strain evidence="2 3">KCTC 52035</strain>
    </source>
</reference>
<comment type="caution">
    <text evidence="2">The sequence shown here is derived from an EMBL/GenBank/DDBJ whole genome shotgun (WGS) entry which is preliminary data.</text>
</comment>
<gene>
    <name evidence="2" type="ORF">GK108_30605</name>
</gene>
<dbReference type="EMBL" id="JAAFZH010000028">
    <property type="protein sequence ID" value="NDU99269.1"/>
    <property type="molecule type" value="Genomic_DNA"/>
</dbReference>